<evidence type="ECO:0000313" key="2">
    <source>
        <dbReference type="Proteomes" id="UP000271889"/>
    </source>
</evidence>
<dbReference type="Proteomes" id="UP000271889">
    <property type="component" value="Unassembled WGS sequence"/>
</dbReference>
<sequence length="65" mass="7883">MSGFEEHLMEKIYAGFRVRLYFMYTNQHMCERLMARRQELEYLRNYGFDAAFTEQIDFCGVGVIR</sequence>
<accession>A0A3P6RID6</accession>
<name>A0A3P6RID6_CYLGO</name>
<dbReference type="OrthoDB" id="5835829at2759"/>
<proteinExistence type="predicted"/>
<dbReference type="EMBL" id="UYRV01012694">
    <property type="protein sequence ID" value="VDK59097.1"/>
    <property type="molecule type" value="Genomic_DNA"/>
</dbReference>
<dbReference type="AlphaFoldDB" id="A0A3P6RID6"/>
<organism evidence="1 2">
    <name type="scientific">Cylicostephanus goldi</name>
    <name type="common">Nematode worm</name>
    <dbReference type="NCBI Taxonomy" id="71465"/>
    <lineage>
        <taxon>Eukaryota</taxon>
        <taxon>Metazoa</taxon>
        <taxon>Ecdysozoa</taxon>
        <taxon>Nematoda</taxon>
        <taxon>Chromadorea</taxon>
        <taxon>Rhabditida</taxon>
        <taxon>Rhabditina</taxon>
        <taxon>Rhabditomorpha</taxon>
        <taxon>Strongyloidea</taxon>
        <taxon>Strongylidae</taxon>
        <taxon>Cylicostephanus</taxon>
    </lineage>
</organism>
<evidence type="ECO:0000313" key="1">
    <source>
        <dbReference type="EMBL" id="VDK59097.1"/>
    </source>
</evidence>
<gene>
    <name evidence="1" type="ORF">CGOC_LOCUS4543</name>
</gene>
<protein>
    <submittedName>
        <fullName evidence="1">Uncharacterized protein</fullName>
    </submittedName>
</protein>
<reference evidence="1 2" key="1">
    <citation type="submission" date="2018-11" db="EMBL/GenBank/DDBJ databases">
        <authorList>
            <consortium name="Pathogen Informatics"/>
        </authorList>
    </citation>
    <scope>NUCLEOTIDE SEQUENCE [LARGE SCALE GENOMIC DNA]</scope>
</reference>
<keyword evidence="2" id="KW-1185">Reference proteome</keyword>